<dbReference type="Proteomes" id="UP000230750">
    <property type="component" value="Unassembled WGS sequence"/>
</dbReference>
<dbReference type="InterPro" id="IPR050373">
    <property type="entry name" value="Fibrinogen_C-term_domain"/>
</dbReference>
<evidence type="ECO:0000259" key="1">
    <source>
        <dbReference type="PROSITE" id="PS51406"/>
    </source>
</evidence>
<dbReference type="Pfam" id="PF00147">
    <property type="entry name" value="Fibrinogen_C"/>
    <property type="match status" value="2"/>
</dbReference>
<dbReference type="PANTHER" id="PTHR19143">
    <property type="entry name" value="FIBRINOGEN/TENASCIN/ANGIOPOEITIN"/>
    <property type="match status" value="1"/>
</dbReference>
<dbReference type="Gene3D" id="3.90.215.10">
    <property type="entry name" value="Gamma Fibrinogen, chain A, domain 1"/>
    <property type="match status" value="2"/>
</dbReference>
<feature type="non-terminal residue" evidence="2">
    <location>
        <position position="1"/>
    </location>
</feature>
<gene>
    <name evidence="2" type="ORF">BSL78_27678</name>
</gene>
<dbReference type="AlphaFoldDB" id="A0A2G8JIC6"/>
<proteinExistence type="predicted"/>
<dbReference type="EMBL" id="MRZV01001886">
    <property type="protein sequence ID" value="PIK35502.1"/>
    <property type="molecule type" value="Genomic_DNA"/>
</dbReference>
<sequence>FQRRVNGSVDSYRNWTSYKEGFGELSHEFWLGNDKIYYLTNQDAPGNYTGFEVLEENLSIPFSTFDKDSDKYRKGNCAIKHHGAWWYKKCSLAHLNADYYAANGSESSIRWRELPGNETNIKYVEMKVRPV</sequence>
<organism evidence="2 3">
    <name type="scientific">Stichopus japonicus</name>
    <name type="common">Sea cucumber</name>
    <dbReference type="NCBI Taxonomy" id="307972"/>
    <lineage>
        <taxon>Eukaryota</taxon>
        <taxon>Metazoa</taxon>
        <taxon>Echinodermata</taxon>
        <taxon>Eleutherozoa</taxon>
        <taxon>Echinozoa</taxon>
        <taxon>Holothuroidea</taxon>
        <taxon>Aspidochirotacea</taxon>
        <taxon>Aspidochirotida</taxon>
        <taxon>Stichopodidae</taxon>
        <taxon>Apostichopus</taxon>
    </lineage>
</organism>
<keyword evidence="3" id="KW-1185">Reference proteome</keyword>
<dbReference type="GO" id="GO:0005615">
    <property type="term" value="C:extracellular space"/>
    <property type="evidence" value="ECO:0007669"/>
    <property type="project" value="TreeGrafter"/>
</dbReference>
<dbReference type="OrthoDB" id="6152968at2759"/>
<dbReference type="STRING" id="307972.A0A2G8JIC6"/>
<dbReference type="SMART" id="SM00186">
    <property type="entry name" value="FBG"/>
    <property type="match status" value="1"/>
</dbReference>
<reference evidence="2 3" key="1">
    <citation type="journal article" date="2017" name="PLoS Biol.">
        <title>The sea cucumber genome provides insights into morphological evolution and visceral regeneration.</title>
        <authorList>
            <person name="Zhang X."/>
            <person name="Sun L."/>
            <person name="Yuan J."/>
            <person name="Sun Y."/>
            <person name="Gao Y."/>
            <person name="Zhang L."/>
            <person name="Li S."/>
            <person name="Dai H."/>
            <person name="Hamel J.F."/>
            <person name="Liu C."/>
            <person name="Yu Y."/>
            <person name="Liu S."/>
            <person name="Lin W."/>
            <person name="Guo K."/>
            <person name="Jin S."/>
            <person name="Xu P."/>
            <person name="Storey K.B."/>
            <person name="Huan P."/>
            <person name="Zhang T."/>
            <person name="Zhou Y."/>
            <person name="Zhang J."/>
            <person name="Lin C."/>
            <person name="Li X."/>
            <person name="Xing L."/>
            <person name="Huo D."/>
            <person name="Sun M."/>
            <person name="Wang L."/>
            <person name="Mercier A."/>
            <person name="Li F."/>
            <person name="Yang H."/>
            <person name="Xiang J."/>
        </authorList>
    </citation>
    <scope>NUCLEOTIDE SEQUENCE [LARGE SCALE GENOMIC DNA]</scope>
    <source>
        <strain evidence="2">Shaxun</strain>
        <tissue evidence="2">Muscle</tissue>
    </source>
</reference>
<accession>A0A2G8JIC6</accession>
<evidence type="ECO:0000313" key="3">
    <source>
        <dbReference type="Proteomes" id="UP000230750"/>
    </source>
</evidence>
<dbReference type="InterPro" id="IPR002181">
    <property type="entry name" value="Fibrinogen_a/b/g_C_dom"/>
</dbReference>
<dbReference type="PROSITE" id="PS51406">
    <property type="entry name" value="FIBRINOGEN_C_2"/>
    <property type="match status" value="1"/>
</dbReference>
<protein>
    <submittedName>
        <fullName evidence="2">Putative veficolin-1-like isoform X2</fullName>
    </submittedName>
</protein>
<feature type="domain" description="Fibrinogen C-terminal" evidence="1">
    <location>
        <begin position="1"/>
        <end position="131"/>
    </location>
</feature>
<dbReference type="SUPFAM" id="SSF56496">
    <property type="entry name" value="Fibrinogen C-terminal domain-like"/>
    <property type="match status" value="1"/>
</dbReference>
<evidence type="ECO:0000313" key="2">
    <source>
        <dbReference type="EMBL" id="PIK35502.1"/>
    </source>
</evidence>
<dbReference type="InterPro" id="IPR014716">
    <property type="entry name" value="Fibrinogen_a/b/g_C_1"/>
</dbReference>
<dbReference type="InterPro" id="IPR036056">
    <property type="entry name" value="Fibrinogen-like_C"/>
</dbReference>
<comment type="caution">
    <text evidence="2">The sequence shown here is derived from an EMBL/GenBank/DDBJ whole genome shotgun (WGS) entry which is preliminary data.</text>
</comment>
<name>A0A2G8JIC6_STIJA</name>